<proteinExistence type="predicted"/>
<dbReference type="EMBL" id="AP014800">
    <property type="protein sequence ID" value="BAQ69815.1"/>
    <property type="molecule type" value="Genomic_DNA"/>
</dbReference>
<protein>
    <recommendedName>
        <fullName evidence="3">Phosphonate metabolism protein</fullName>
    </recommendedName>
</protein>
<dbReference type="InterPro" id="IPR009389">
    <property type="entry name" value="DUF1045"/>
</dbReference>
<dbReference type="PATRIC" id="fig|35806.4.peg.2746"/>
<sequence>MEGYRRYAIYYAPEEGALGDFGKAWLGWDAEAGTPRAHPRLRGLPRPVEELTATPRKYGFHATVKAPFRLARGSDIGLLHASAVALSGQLRPVLIEGLRLSLLGGFLALTPRGDTRLLAAMAGSVVEALDGFRAEPTPAELARRDPDRLSIRQRKLLEKWGYPYVMEEYRFHLTLTGPLKVAEAEAARIVLGPVLEPLIDRPIRIRSLCLFGEAEDGRFHNLHRYRLSG</sequence>
<dbReference type="Proteomes" id="UP000064912">
    <property type="component" value="Chromosome"/>
</dbReference>
<reference evidence="1 2" key="1">
    <citation type="submission" date="2015-02" db="EMBL/GenBank/DDBJ databases">
        <title>Genome sequene of Rhodovulum sulfidophilum DSM 2351.</title>
        <authorList>
            <person name="Nagao N."/>
        </authorList>
    </citation>
    <scope>NUCLEOTIDE SEQUENCE [LARGE SCALE GENOMIC DNA]</scope>
    <source>
        <strain evidence="1 2">DSM 2351</strain>
    </source>
</reference>
<gene>
    <name evidence="1" type="ORF">NHU_02667</name>
</gene>
<dbReference type="KEGG" id="rsu:NHU_02667"/>
<dbReference type="Pfam" id="PF06299">
    <property type="entry name" value="DUF1045"/>
    <property type="match status" value="1"/>
</dbReference>
<dbReference type="PIRSF" id="PIRSF033328">
    <property type="entry name" value="Phest_Mll4975"/>
    <property type="match status" value="1"/>
</dbReference>
<evidence type="ECO:0000313" key="1">
    <source>
        <dbReference type="EMBL" id="BAQ69815.1"/>
    </source>
</evidence>
<evidence type="ECO:0008006" key="3">
    <source>
        <dbReference type="Google" id="ProtNLM"/>
    </source>
</evidence>
<organism evidence="1 2">
    <name type="scientific">Rhodovulum sulfidophilum</name>
    <name type="common">Rhodobacter sulfidophilus</name>
    <dbReference type="NCBI Taxonomy" id="35806"/>
    <lineage>
        <taxon>Bacteria</taxon>
        <taxon>Pseudomonadati</taxon>
        <taxon>Pseudomonadota</taxon>
        <taxon>Alphaproteobacteria</taxon>
        <taxon>Rhodobacterales</taxon>
        <taxon>Paracoccaceae</taxon>
        <taxon>Rhodovulum</taxon>
    </lineage>
</organism>
<dbReference type="AlphaFoldDB" id="A0A0D6B4S4"/>
<accession>A0A0D6B4S4</accession>
<dbReference type="eggNOG" id="COG3709">
    <property type="taxonomic scope" value="Bacteria"/>
</dbReference>
<evidence type="ECO:0000313" key="2">
    <source>
        <dbReference type="Proteomes" id="UP000064912"/>
    </source>
</evidence>
<name>A0A0D6B4S4_RHOSU</name>